<gene>
    <name evidence="2" type="ORF">DJ017_06580</name>
</gene>
<evidence type="ECO:0000313" key="2">
    <source>
        <dbReference type="EMBL" id="RAK54210.1"/>
    </source>
</evidence>
<evidence type="ECO:0000313" key="3">
    <source>
        <dbReference type="Proteomes" id="UP000249254"/>
    </source>
</evidence>
<evidence type="ECO:0000256" key="1">
    <source>
        <dbReference type="SAM" id="SignalP"/>
    </source>
</evidence>
<feature type="signal peptide" evidence="1">
    <location>
        <begin position="1"/>
        <end position="19"/>
    </location>
</feature>
<dbReference type="EMBL" id="QFYQ01000001">
    <property type="protein sequence ID" value="RAK54210.1"/>
    <property type="molecule type" value="Genomic_DNA"/>
</dbReference>
<sequence>MGLAAALLVAALAPIAVMSAPKGAPAVSDAQRKQGMAETPALVQAAGLPCQVSDARFVGKSPGDKKKGTPDQSYYEVACAPGTMGYILQASAGGPTTVFSCIEANTSPDPSKPPSLPCVLPGNSDPKAVLGPLLSKAGAQCTPTATRGIGQTKTQTFIEVACQEGAGYVAIASAPFDASKGLEAQNCLNFDDGAGNIKCALSDKTARLKIVDSLATAANNGCVVKDRRFVATAKDGADYYEASCQDGKGYIYKANGAKLAQATDCGHAQGFFGGCTLTDARQAETEQAALYTKLAKNSGSNCQVTRYALFPARPDNKEAVELVCADGNSAIGIFPATGKGDVLDCGHALVAGYKCSLGKADYSALTADLRKFEKSCTVSNARPAAKTQKGTILVEVACSDGLPGYMIEYSAAPVNALGATGCRFAGGCQLPGNKTS</sequence>
<organism evidence="2 3">
    <name type="scientific">Phenylobacterium soli</name>
    <dbReference type="NCBI Taxonomy" id="2170551"/>
    <lineage>
        <taxon>Bacteria</taxon>
        <taxon>Pseudomonadati</taxon>
        <taxon>Pseudomonadota</taxon>
        <taxon>Alphaproteobacteria</taxon>
        <taxon>Caulobacterales</taxon>
        <taxon>Caulobacteraceae</taxon>
        <taxon>Phenylobacterium</taxon>
    </lineage>
</organism>
<dbReference type="AlphaFoldDB" id="A0A328AHI0"/>
<keyword evidence="1" id="KW-0732">Signal</keyword>
<reference evidence="3" key="1">
    <citation type="submission" date="2018-05" db="EMBL/GenBank/DDBJ databases">
        <authorList>
            <person name="Li X."/>
        </authorList>
    </citation>
    <scope>NUCLEOTIDE SEQUENCE [LARGE SCALE GENOMIC DNA]</scope>
    <source>
        <strain evidence="3">LX32</strain>
    </source>
</reference>
<keyword evidence="3" id="KW-1185">Reference proteome</keyword>
<dbReference type="Proteomes" id="UP000249254">
    <property type="component" value="Unassembled WGS sequence"/>
</dbReference>
<name>A0A328AHI0_9CAUL</name>
<comment type="caution">
    <text evidence="2">The sequence shown here is derived from an EMBL/GenBank/DDBJ whole genome shotgun (WGS) entry which is preliminary data.</text>
</comment>
<feature type="chain" id="PRO_5016234900" evidence="1">
    <location>
        <begin position="20"/>
        <end position="436"/>
    </location>
</feature>
<proteinExistence type="predicted"/>
<protein>
    <submittedName>
        <fullName evidence="2">Uncharacterized protein</fullName>
    </submittedName>
</protein>
<accession>A0A328AHI0</accession>